<evidence type="ECO:0000256" key="1">
    <source>
        <dbReference type="ARBA" id="ARBA00004651"/>
    </source>
</evidence>
<dbReference type="PANTHER" id="PTHR36838">
    <property type="entry name" value="AUXIN EFFLUX CARRIER FAMILY PROTEIN"/>
    <property type="match status" value="1"/>
</dbReference>
<evidence type="ECO:0000256" key="4">
    <source>
        <dbReference type="ARBA" id="ARBA00022475"/>
    </source>
</evidence>
<dbReference type="GO" id="GO:0005886">
    <property type="term" value="C:plasma membrane"/>
    <property type="evidence" value="ECO:0007669"/>
    <property type="project" value="UniProtKB-SubCell"/>
</dbReference>
<feature type="transmembrane region" description="Helical" evidence="8">
    <location>
        <begin position="157"/>
        <end position="177"/>
    </location>
</feature>
<dbReference type="EMBL" id="SLUB01000030">
    <property type="protein sequence ID" value="THE11331.1"/>
    <property type="molecule type" value="Genomic_DNA"/>
</dbReference>
<organism evidence="9 10">
    <name type="scientific">Bacillus timonensis</name>
    <dbReference type="NCBI Taxonomy" id="1033734"/>
    <lineage>
        <taxon>Bacteria</taxon>
        <taxon>Bacillati</taxon>
        <taxon>Bacillota</taxon>
        <taxon>Bacilli</taxon>
        <taxon>Bacillales</taxon>
        <taxon>Bacillaceae</taxon>
        <taxon>Bacillus</taxon>
    </lineage>
</organism>
<feature type="transmembrane region" description="Helical" evidence="8">
    <location>
        <begin position="120"/>
        <end position="145"/>
    </location>
</feature>
<keyword evidence="7 8" id="KW-0472">Membrane</keyword>
<feature type="transmembrane region" description="Helical" evidence="8">
    <location>
        <begin position="57"/>
        <end position="79"/>
    </location>
</feature>
<proteinExistence type="inferred from homology"/>
<dbReference type="STRING" id="1033734.GCA_000285535_02354"/>
<evidence type="ECO:0000256" key="7">
    <source>
        <dbReference type="ARBA" id="ARBA00023136"/>
    </source>
</evidence>
<keyword evidence="10" id="KW-1185">Reference proteome</keyword>
<sequence>MELLLIVLPAFLIFTAGFIGQRVLTFDIKSISKLSLYLLVPFLTFDTFYTNQLNADYFYIFVFTVFLTILLVGVTYLTGKLLKADRSHMSAMQIGSIFPNSGNYGAPVALFAFGGMAFEYAIIIMVIHAFLINSIGIFLASLGGASSNGIKGAFNRLIRMPVMYGAILGMIFQILNIPLPSTIIDGISMVGSASIPVVMLILGMQLAEIKLQKFKLKYVSSITILRMVVSPLLALALVTIMPVSELIKHVFLLLSAMPVAANTTILAVQFDCKPDLLSFTTLVTTLLSLISIPLLLYLL</sequence>
<dbReference type="RefSeq" id="WP_136380446.1">
    <property type="nucleotide sequence ID" value="NZ_SLUB01000030.1"/>
</dbReference>
<dbReference type="InterPro" id="IPR004776">
    <property type="entry name" value="Mem_transp_PIN-like"/>
</dbReference>
<feature type="transmembrane region" description="Helical" evidence="8">
    <location>
        <begin position="276"/>
        <end position="298"/>
    </location>
</feature>
<keyword evidence="6 8" id="KW-1133">Transmembrane helix</keyword>
<dbReference type="GO" id="GO:0055085">
    <property type="term" value="P:transmembrane transport"/>
    <property type="evidence" value="ECO:0007669"/>
    <property type="project" value="InterPro"/>
</dbReference>
<feature type="transmembrane region" description="Helical" evidence="8">
    <location>
        <begin position="224"/>
        <end position="244"/>
    </location>
</feature>
<dbReference type="Proteomes" id="UP000306477">
    <property type="component" value="Unassembled WGS sequence"/>
</dbReference>
<dbReference type="InterPro" id="IPR038770">
    <property type="entry name" value="Na+/solute_symporter_sf"/>
</dbReference>
<dbReference type="Gene3D" id="1.20.1530.20">
    <property type="match status" value="1"/>
</dbReference>
<comment type="similarity">
    <text evidence="2">Belongs to the auxin efflux carrier (TC 2.A.69) family.</text>
</comment>
<evidence type="ECO:0000256" key="3">
    <source>
        <dbReference type="ARBA" id="ARBA00022448"/>
    </source>
</evidence>
<gene>
    <name evidence="9" type="ORF">E1I69_15310</name>
</gene>
<dbReference type="PANTHER" id="PTHR36838:SF1">
    <property type="entry name" value="SLR1864 PROTEIN"/>
    <property type="match status" value="1"/>
</dbReference>
<feature type="transmembrane region" description="Helical" evidence="8">
    <location>
        <begin position="183"/>
        <end position="203"/>
    </location>
</feature>
<evidence type="ECO:0000313" key="10">
    <source>
        <dbReference type="Proteomes" id="UP000306477"/>
    </source>
</evidence>
<comment type="caution">
    <text evidence="9">The sequence shown here is derived from an EMBL/GenBank/DDBJ whole genome shotgun (WGS) entry which is preliminary data.</text>
</comment>
<evidence type="ECO:0000256" key="5">
    <source>
        <dbReference type="ARBA" id="ARBA00022692"/>
    </source>
</evidence>
<keyword evidence="4" id="KW-1003">Cell membrane</keyword>
<evidence type="ECO:0000313" key="9">
    <source>
        <dbReference type="EMBL" id="THE11331.1"/>
    </source>
</evidence>
<evidence type="ECO:0000256" key="2">
    <source>
        <dbReference type="ARBA" id="ARBA00010145"/>
    </source>
</evidence>
<dbReference type="Pfam" id="PF03547">
    <property type="entry name" value="Mem_trans"/>
    <property type="match status" value="2"/>
</dbReference>
<name>A0A4S3PP09_9BACI</name>
<keyword evidence="3" id="KW-0813">Transport</keyword>
<evidence type="ECO:0000256" key="8">
    <source>
        <dbReference type="SAM" id="Phobius"/>
    </source>
</evidence>
<protein>
    <submittedName>
        <fullName evidence="9">AEC family transporter</fullName>
    </submittedName>
</protein>
<comment type="subcellular location">
    <subcellularLocation>
        <location evidence="1">Cell membrane</location>
        <topology evidence="1">Multi-pass membrane protein</topology>
    </subcellularLocation>
</comment>
<evidence type="ECO:0000256" key="6">
    <source>
        <dbReference type="ARBA" id="ARBA00022989"/>
    </source>
</evidence>
<dbReference type="AlphaFoldDB" id="A0A4S3PP09"/>
<accession>A0A4S3PP09</accession>
<reference evidence="9 10" key="1">
    <citation type="journal article" date="2019" name="Indoor Air">
        <title>Impacts of indoor surface finishes on bacterial viability.</title>
        <authorList>
            <person name="Hu J."/>
            <person name="Maamar S.B."/>
            <person name="Glawe A.J."/>
            <person name="Gottel N."/>
            <person name="Gilbert J.A."/>
            <person name="Hartmann E.M."/>
        </authorList>
    </citation>
    <scope>NUCLEOTIDE SEQUENCE [LARGE SCALE GENOMIC DNA]</scope>
    <source>
        <strain evidence="9 10">AF060A6</strain>
    </source>
</reference>
<keyword evidence="5 8" id="KW-0812">Transmembrane</keyword>
<dbReference type="OrthoDB" id="148377at2"/>